<comment type="caution">
    <text evidence="2">The sequence shown here is derived from an EMBL/GenBank/DDBJ whole genome shotgun (WGS) entry which is preliminary data.</text>
</comment>
<evidence type="ECO:0000313" key="3">
    <source>
        <dbReference type="Proteomes" id="UP001190926"/>
    </source>
</evidence>
<feature type="region of interest" description="Disordered" evidence="1">
    <location>
        <begin position="174"/>
        <end position="197"/>
    </location>
</feature>
<proteinExistence type="predicted"/>
<dbReference type="PANTHER" id="PTHR33670:SF1">
    <property type="entry name" value="OS09G0416300 PROTEIN"/>
    <property type="match status" value="1"/>
</dbReference>
<accession>A0AAD4JFT6</accession>
<keyword evidence="3" id="KW-1185">Reference proteome</keyword>
<feature type="region of interest" description="Disordered" evidence="1">
    <location>
        <begin position="27"/>
        <end position="79"/>
    </location>
</feature>
<sequence>MATEVLRPQDVLVNRFRVHTTSYHRRRNFPANGGMANFSLDRNQQRRPSPPTKHDKRRSNASAAEAKKSNYGGDRQRKGEISGGVLAMGQVTLLRRGESLISLASKTGDANPRDSIQKSAEDLPAIRGSDSEEILPKKIRLAAAPPAVDIYAGAGFETSPSPRCLPLPTFFNNKKGDEHEPFEDGATRSLRRMLRLE</sequence>
<dbReference type="Proteomes" id="UP001190926">
    <property type="component" value="Unassembled WGS sequence"/>
</dbReference>
<reference evidence="2 3" key="1">
    <citation type="journal article" date="2021" name="Nat. Commun.">
        <title>Incipient diploidization of the medicinal plant Perilla within 10,000 years.</title>
        <authorList>
            <person name="Zhang Y."/>
            <person name="Shen Q."/>
            <person name="Leng L."/>
            <person name="Zhang D."/>
            <person name="Chen S."/>
            <person name="Shi Y."/>
            <person name="Ning Z."/>
            <person name="Chen S."/>
        </authorList>
    </citation>
    <scope>NUCLEOTIDE SEQUENCE [LARGE SCALE GENOMIC DNA]</scope>
    <source>
        <strain evidence="3">cv. PC099</strain>
    </source>
</reference>
<dbReference type="InterPro" id="IPR028322">
    <property type="entry name" value="PNRC-like_rgn"/>
</dbReference>
<gene>
    <name evidence="2" type="ORF">C2S53_000515</name>
</gene>
<organism evidence="2 3">
    <name type="scientific">Perilla frutescens var. hirtella</name>
    <name type="common">Perilla citriodora</name>
    <name type="synonym">Perilla setoyensis</name>
    <dbReference type="NCBI Taxonomy" id="608512"/>
    <lineage>
        <taxon>Eukaryota</taxon>
        <taxon>Viridiplantae</taxon>
        <taxon>Streptophyta</taxon>
        <taxon>Embryophyta</taxon>
        <taxon>Tracheophyta</taxon>
        <taxon>Spermatophyta</taxon>
        <taxon>Magnoliopsida</taxon>
        <taxon>eudicotyledons</taxon>
        <taxon>Gunneridae</taxon>
        <taxon>Pentapetalae</taxon>
        <taxon>asterids</taxon>
        <taxon>lamiids</taxon>
        <taxon>Lamiales</taxon>
        <taxon>Lamiaceae</taxon>
        <taxon>Nepetoideae</taxon>
        <taxon>Elsholtzieae</taxon>
        <taxon>Perilla</taxon>
    </lineage>
</organism>
<dbReference type="EMBL" id="SDAM02000062">
    <property type="protein sequence ID" value="KAH6832972.1"/>
    <property type="molecule type" value="Genomic_DNA"/>
</dbReference>
<evidence type="ECO:0000313" key="2">
    <source>
        <dbReference type="EMBL" id="KAH6832972.1"/>
    </source>
</evidence>
<name>A0AAD4JFT6_PERFH</name>
<protein>
    <submittedName>
        <fullName evidence="2">Uncharacterized protein</fullName>
    </submittedName>
</protein>
<evidence type="ECO:0000256" key="1">
    <source>
        <dbReference type="SAM" id="MobiDB-lite"/>
    </source>
</evidence>
<dbReference type="GO" id="GO:0016071">
    <property type="term" value="P:mRNA metabolic process"/>
    <property type="evidence" value="ECO:0007669"/>
    <property type="project" value="UniProtKB-ARBA"/>
</dbReference>
<dbReference type="Pfam" id="PF15365">
    <property type="entry name" value="PNRC"/>
    <property type="match status" value="1"/>
</dbReference>
<dbReference type="AlphaFoldDB" id="A0AAD4JFT6"/>
<dbReference type="PANTHER" id="PTHR33670">
    <property type="entry name" value="SPLICING FACTOR, PROLINE- AND GLUTAMINE-RICH-LIKE"/>
    <property type="match status" value="1"/>
</dbReference>